<name>A0A7J5LIG6_BACSE</name>
<keyword evidence="2" id="KW-0808">Transferase</keyword>
<proteinExistence type="predicted"/>
<feature type="domain" description="Glycosyltransferase 2-like" evidence="1">
    <location>
        <begin position="3"/>
        <end position="164"/>
    </location>
</feature>
<dbReference type="Gene3D" id="3.90.550.10">
    <property type="entry name" value="Spore Coat Polysaccharide Biosynthesis Protein SpsA, Chain A"/>
    <property type="match status" value="1"/>
</dbReference>
<dbReference type="GO" id="GO:0016758">
    <property type="term" value="F:hexosyltransferase activity"/>
    <property type="evidence" value="ECO:0007669"/>
    <property type="project" value="UniProtKB-ARBA"/>
</dbReference>
<dbReference type="InterPro" id="IPR001173">
    <property type="entry name" value="Glyco_trans_2-like"/>
</dbReference>
<dbReference type="PANTHER" id="PTHR22916">
    <property type="entry name" value="GLYCOSYLTRANSFERASE"/>
    <property type="match status" value="1"/>
</dbReference>
<evidence type="ECO:0000259" key="1">
    <source>
        <dbReference type="Pfam" id="PF00535"/>
    </source>
</evidence>
<comment type="caution">
    <text evidence="2">The sequence shown here is derived from an EMBL/GenBank/DDBJ whole genome shotgun (WGS) entry which is preliminary data.</text>
</comment>
<accession>A0A7J5LIG6</accession>
<dbReference type="CDD" id="cd00761">
    <property type="entry name" value="Glyco_tranf_GTA_type"/>
    <property type="match status" value="1"/>
</dbReference>
<protein>
    <submittedName>
        <fullName evidence="2">Glycosyltransferase family 2 protein</fullName>
    </submittedName>
</protein>
<dbReference type="SUPFAM" id="SSF53448">
    <property type="entry name" value="Nucleotide-diphospho-sugar transferases"/>
    <property type="match status" value="1"/>
</dbReference>
<dbReference type="InterPro" id="IPR029044">
    <property type="entry name" value="Nucleotide-diphossugar_trans"/>
</dbReference>
<dbReference type="EMBL" id="WCLA01000055">
    <property type="protein sequence ID" value="KAB5324277.1"/>
    <property type="molecule type" value="Genomic_DNA"/>
</dbReference>
<dbReference type="PANTHER" id="PTHR22916:SF3">
    <property type="entry name" value="UDP-GLCNAC:BETAGAL BETA-1,3-N-ACETYLGLUCOSAMINYLTRANSFERASE-LIKE PROTEIN 1"/>
    <property type="match status" value="1"/>
</dbReference>
<gene>
    <name evidence="2" type="ORF">F9950_16885</name>
</gene>
<dbReference type="Proteomes" id="UP000431177">
    <property type="component" value="Unassembled WGS sequence"/>
</dbReference>
<evidence type="ECO:0000313" key="2">
    <source>
        <dbReference type="EMBL" id="KAB5324277.1"/>
    </source>
</evidence>
<organism evidence="2 3">
    <name type="scientific">Bacteroides stercoris</name>
    <dbReference type="NCBI Taxonomy" id="46506"/>
    <lineage>
        <taxon>Bacteria</taxon>
        <taxon>Pseudomonadati</taxon>
        <taxon>Bacteroidota</taxon>
        <taxon>Bacteroidia</taxon>
        <taxon>Bacteroidales</taxon>
        <taxon>Bacteroidaceae</taxon>
        <taxon>Bacteroides</taxon>
    </lineage>
</organism>
<dbReference type="RefSeq" id="WP_151878423.1">
    <property type="nucleotide sequence ID" value="NZ_WCKZ01000054.1"/>
</dbReference>
<sequence length="333" mass="38875">MITVVIPLYNKAHTIKNTLNTVLNQTFSEYEIIIVNDGSTDDGVKIIKDNFNDQRIRIINQNNYGVSVARDRGIKEAKYNYIALLDADDNWHPDYLSIMQEAINKYPNASLYASGGLIQNANGSIVYRLANKYINQILPVRFFENPFLFCHTSGTIINRRYFNKTDGSPQGMLCLQDFALFMQLALVGKFIYIGIPISKYIGGVKGQTTSVSVAKKFNLLKYVCFLYNFIQTKRNNINVDNTFNIYFKYDIRNRIKNFMKEQDLRGLDYFINNLSLENLSLFSRLEIILYKKKYITLSILWINFTKCIWRMHRFPVIGEKINSKKINPKYRIW</sequence>
<reference evidence="2 3" key="1">
    <citation type="journal article" date="2019" name="Nat. Med.">
        <title>A library of human gut bacterial isolates paired with longitudinal multiomics data enables mechanistic microbiome research.</title>
        <authorList>
            <person name="Poyet M."/>
            <person name="Groussin M."/>
            <person name="Gibbons S.M."/>
            <person name="Avila-Pacheco J."/>
            <person name="Jiang X."/>
            <person name="Kearney S.M."/>
            <person name="Perrotta A.R."/>
            <person name="Berdy B."/>
            <person name="Zhao S."/>
            <person name="Lieberman T.D."/>
            <person name="Swanson P.K."/>
            <person name="Smith M."/>
            <person name="Roesemann S."/>
            <person name="Alexander J.E."/>
            <person name="Rich S.A."/>
            <person name="Livny J."/>
            <person name="Vlamakis H."/>
            <person name="Clish C."/>
            <person name="Bullock K."/>
            <person name="Deik A."/>
            <person name="Scott J."/>
            <person name="Pierce K.A."/>
            <person name="Xavier R.J."/>
            <person name="Alm E.J."/>
        </authorList>
    </citation>
    <scope>NUCLEOTIDE SEQUENCE [LARGE SCALE GENOMIC DNA]</scope>
    <source>
        <strain evidence="2 3">BIOML-A2</strain>
    </source>
</reference>
<evidence type="ECO:0000313" key="3">
    <source>
        <dbReference type="Proteomes" id="UP000431177"/>
    </source>
</evidence>
<dbReference type="Pfam" id="PF00535">
    <property type="entry name" value="Glycos_transf_2"/>
    <property type="match status" value="1"/>
</dbReference>
<dbReference type="AlphaFoldDB" id="A0A7J5LIG6"/>